<dbReference type="Proteomes" id="UP000799778">
    <property type="component" value="Unassembled WGS sequence"/>
</dbReference>
<evidence type="ECO:0000313" key="4">
    <source>
        <dbReference type="EMBL" id="KAF2019909.1"/>
    </source>
</evidence>
<evidence type="ECO:0000259" key="2">
    <source>
        <dbReference type="Pfam" id="PF12612"/>
    </source>
</evidence>
<dbReference type="SUPFAM" id="SSF48371">
    <property type="entry name" value="ARM repeat"/>
    <property type="match status" value="2"/>
</dbReference>
<dbReference type="InterPro" id="IPR016024">
    <property type="entry name" value="ARM-type_fold"/>
</dbReference>
<feature type="domain" description="Tubulin-folding cofactor D ARM repeats" evidence="3">
    <location>
        <begin position="341"/>
        <end position="547"/>
    </location>
</feature>
<evidence type="ECO:0000259" key="3">
    <source>
        <dbReference type="Pfam" id="PF25767"/>
    </source>
</evidence>
<dbReference type="Pfam" id="PF25767">
    <property type="entry name" value="ARM_TBCD_2nd"/>
    <property type="match status" value="1"/>
</dbReference>
<sequence>MDATDEEDLKLLRASASLLSDLESLLLSLVRRRSQDGTLGSIRQHVRTEDLSRVLSLIEPFQEDPQLLDTHLKRFVPPLVDAFLETLHARTRGKPKKRCIPLSHAICRILNLLCKVRGEKVIKGILNNEPRYLEPILQAFENGENFITADGEELPQWIIPWTERYVLLLWLSHLLLTPFPLASISATESSQEVATQYKIELPSEAPGITLRVIAICMKGLQSATKERSAAAQLLVRLCVRPDMQELGLLRSFVKWSLAFFTTMSEDSSDIHECLGILSFISGLVTSASNEEIGSFLPSVFRLCQQIMSQGTLSFVRSSAVARKVTLKVLRNVVVHAIQFSAMSSDLDTTTVLEETIELMLEALADGDTPVRYAASKGLSIITMKLDPEMAGEVAEALLGSFEENIYLQGTKRNLSAVDPLRWHGLTLTLSHLLYRKALSPSQLPAILNALLLALTFEQRSATGGSIGTNVRDAACFGIWALSRRYSTDELMSVDTASVQASVHHKSLSIPQVLAIELLTTACLDPAGNIRRGSSAALQELIGRHPNIVEEGITLVQIVDYHAVGLRERAMCEVAIKAGELRQIYWDVLFENLLTWRGTGSLDASSRESAAVAVGRMARSKSGEAIHHMSEEICANLKRLKPREIEERQGLLLSLSLLLKQATSLLAENQDSAKPPVDLTYLWSLLTGALNLEDKSFISPALRPEFTASSMCSFLGALAEHTSQVLYNEVEIPTQQVIRLLNLCLGRHEESVLEAIPKSAGCVLRMLSKASNSDGNLLVSDWLDRLENEASYNGLRCSGFAIALGAAYSATSSPELETLSEHQNRIINVLTFRCTVAVAIEARTVALKALGVLLSHAGTNSSSSVLPQKARDQVVNALHIALNDYTVTERGDVGSLVRLEALNTIDTAWTSGLLQGSNLEQSLRADVLRLSLEKLDKVRTRAALVLENSNDPLFHGIGAATLEGVSSYAYFAHALSIFTPSQPTEIKEALCLGFISSAGMGSESVVQNSRAALLDAIDRLPPPENDDADTLTFLDIATCFVDLLRKSLDNERTLLPILEVFAFLFDMRVMQSLAGTSFNFRTLLSLTQKSHFKSTHMQKLHLSLDVYRGLGDVAATREDTVKKVVGMLLHPFPKIRLTAAETLWILTREEGLKRHDWSLSTKSLKGVVEGIRGKVVSSGA</sequence>
<dbReference type="PANTHER" id="PTHR12658">
    <property type="entry name" value="BETA-TUBULIN COFACTOR D"/>
    <property type="match status" value="1"/>
</dbReference>
<organism evidence="4 5">
    <name type="scientific">Aaosphaeria arxii CBS 175.79</name>
    <dbReference type="NCBI Taxonomy" id="1450172"/>
    <lineage>
        <taxon>Eukaryota</taxon>
        <taxon>Fungi</taxon>
        <taxon>Dikarya</taxon>
        <taxon>Ascomycota</taxon>
        <taxon>Pezizomycotina</taxon>
        <taxon>Dothideomycetes</taxon>
        <taxon>Pleosporomycetidae</taxon>
        <taxon>Pleosporales</taxon>
        <taxon>Pleosporales incertae sedis</taxon>
        <taxon>Aaosphaeria</taxon>
    </lineage>
</organism>
<dbReference type="GO" id="GO:0007023">
    <property type="term" value="P:post-chaperonin tubulin folding pathway"/>
    <property type="evidence" value="ECO:0007669"/>
    <property type="project" value="InterPro"/>
</dbReference>
<accession>A0A6A5Y3Q7</accession>
<dbReference type="InterPro" id="IPR022577">
    <property type="entry name" value="TBCD_C"/>
</dbReference>
<dbReference type="InterPro" id="IPR058033">
    <property type="entry name" value="ARM_TBCD_2nd"/>
</dbReference>
<dbReference type="Pfam" id="PF23579">
    <property type="entry name" value="ARM_TBCD"/>
    <property type="match status" value="1"/>
</dbReference>
<dbReference type="GeneID" id="54288272"/>
<dbReference type="EMBL" id="ML978067">
    <property type="protein sequence ID" value="KAF2019909.1"/>
    <property type="molecule type" value="Genomic_DNA"/>
</dbReference>
<dbReference type="AlphaFoldDB" id="A0A6A5Y3Q7"/>
<evidence type="ECO:0000256" key="1">
    <source>
        <dbReference type="ARBA" id="ARBA00023186"/>
    </source>
</evidence>
<evidence type="ECO:0000313" key="5">
    <source>
        <dbReference type="Proteomes" id="UP000799778"/>
    </source>
</evidence>
<dbReference type="InterPro" id="IPR033162">
    <property type="entry name" value="TBCD"/>
</dbReference>
<dbReference type="Pfam" id="PF12612">
    <property type="entry name" value="TFCD_C"/>
    <property type="match status" value="1"/>
</dbReference>
<gene>
    <name evidence="4" type="ORF">BU24DRAFT_448294</name>
</gene>
<reference evidence="4" key="1">
    <citation type="journal article" date="2020" name="Stud. Mycol.">
        <title>101 Dothideomycetes genomes: a test case for predicting lifestyles and emergence of pathogens.</title>
        <authorList>
            <person name="Haridas S."/>
            <person name="Albert R."/>
            <person name="Binder M."/>
            <person name="Bloem J."/>
            <person name="Labutti K."/>
            <person name="Salamov A."/>
            <person name="Andreopoulos B."/>
            <person name="Baker S."/>
            <person name="Barry K."/>
            <person name="Bills G."/>
            <person name="Bluhm B."/>
            <person name="Cannon C."/>
            <person name="Castanera R."/>
            <person name="Culley D."/>
            <person name="Daum C."/>
            <person name="Ezra D."/>
            <person name="Gonzalez J."/>
            <person name="Henrissat B."/>
            <person name="Kuo A."/>
            <person name="Liang C."/>
            <person name="Lipzen A."/>
            <person name="Lutzoni F."/>
            <person name="Magnuson J."/>
            <person name="Mondo S."/>
            <person name="Nolan M."/>
            <person name="Ohm R."/>
            <person name="Pangilinan J."/>
            <person name="Park H.-J."/>
            <person name="Ramirez L."/>
            <person name="Alfaro M."/>
            <person name="Sun H."/>
            <person name="Tritt A."/>
            <person name="Yoshinaga Y."/>
            <person name="Zwiers L.-H."/>
            <person name="Turgeon B."/>
            <person name="Goodwin S."/>
            <person name="Spatafora J."/>
            <person name="Crous P."/>
            <person name="Grigoriev I."/>
        </authorList>
    </citation>
    <scope>NUCLEOTIDE SEQUENCE</scope>
    <source>
        <strain evidence="4">CBS 175.79</strain>
    </source>
</reference>
<proteinExistence type="predicted"/>
<dbReference type="OrthoDB" id="10253476at2759"/>
<dbReference type="PANTHER" id="PTHR12658:SF0">
    <property type="entry name" value="TUBULIN-SPECIFIC CHAPERONE D"/>
    <property type="match status" value="1"/>
</dbReference>
<feature type="domain" description="Tubulin-folding cofactor D C-terminal" evidence="2">
    <location>
        <begin position="983"/>
        <end position="1098"/>
    </location>
</feature>
<dbReference type="RefSeq" id="XP_033388248.1">
    <property type="nucleotide sequence ID" value="XM_033530875.1"/>
</dbReference>
<dbReference type="GO" id="GO:0048487">
    <property type="term" value="F:beta-tubulin binding"/>
    <property type="evidence" value="ECO:0007669"/>
    <property type="project" value="InterPro"/>
</dbReference>
<keyword evidence="1" id="KW-0143">Chaperone</keyword>
<protein>
    <submittedName>
        <fullName evidence="4">Beta-tubulin cofactor d</fullName>
    </submittedName>
</protein>
<dbReference type="GO" id="GO:0005096">
    <property type="term" value="F:GTPase activator activity"/>
    <property type="evidence" value="ECO:0007669"/>
    <property type="project" value="InterPro"/>
</dbReference>
<dbReference type="GO" id="GO:0000226">
    <property type="term" value="P:microtubule cytoskeleton organization"/>
    <property type="evidence" value="ECO:0007669"/>
    <property type="project" value="TreeGrafter"/>
</dbReference>
<dbReference type="GO" id="GO:0007021">
    <property type="term" value="P:tubulin complex assembly"/>
    <property type="evidence" value="ECO:0007669"/>
    <property type="project" value="InterPro"/>
</dbReference>
<name>A0A6A5Y3Q7_9PLEO</name>
<keyword evidence="5" id="KW-1185">Reference proteome</keyword>